<sequence length="112" mass="12454">MPLGRRGRVQISSLQPLVLPFFFLMVLAIAYSGLFAPRYPPSLTYCSKYDTLFLQCPHRQGKRRQKGRSQLQCNVPLPLVEKMPPVVGEQGRGPISCPVGRKAHSSSNSVTL</sequence>
<evidence type="ECO:0000256" key="1">
    <source>
        <dbReference type="SAM" id="MobiDB-lite"/>
    </source>
</evidence>
<evidence type="ECO:0000313" key="4">
    <source>
        <dbReference type="Proteomes" id="UP001451303"/>
    </source>
</evidence>
<keyword evidence="2" id="KW-0472">Membrane</keyword>
<gene>
    <name evidence="3" type="ORF">QR685DRAFT_25075</name>
</gene>
<evidence type="ECO:0008006" key="5">
    <source>
        <dbReference type="Google" id="ProtNLM"/>
    </source>
</evidence>
<proteinExistence type="predicted"/>
<reference evidence="3 4" key="1">
    <citation type="submission" date="2023-09" db="EMBL/GenBank/DDBJ databases">
        <title>Multi-omics analysis of a traditional fermented food reveals byproduct-associated fungal strains for waste-to-food upcycling.</title>
        <authorList>
            <consortium name="Lawrence Berkeley National Laboratory"/>
            <person name="Rekdal V.M."/>
            <person name="Villalobos-Escobedo J.M."/>
            <person name="Rodriguez-Valeron N."/>
            <person name="Garcia M.O."/>
            <person name="Vasquez D.P."/>
            <person name="Damayanti I."/>
            <person name="Sorensen P.M."/>
            <person name="Baidoo E.E."/>
            <person name="De Carvalho A.C."/>
            <person name="Riley R."/>
            <person name="Lipzen A."/>
            <person name="He G."/>
            <person name="Yan M."/>
            <person name="Haridas S."/>
            <person name="Daum C."/>
            <person name="Yoshinaga Y."/>
            <person name="Ng V."/>
            <person name="Grigoriev I.V."/>
            <person name="Munk R."/>
            <person name="Nuraida L."/>
            <person name="Wijaya C.H."/>
            <person name="Morales P.-C."/>
            <person name="Keasling J.D."/>
        </authorList>
    </citation>
    <scope>NUCLEOTIDE SEQUENCE [LARGE SCALE GENOMIC DNA]</scope>
    <source>
        <strain evidence="3 4">FGSC 2613</strain>
    </source>
</reference>
<keyword evidence="4" id="KW-1185">Reference proteome</keyword>
<name>A0ABR3DQE1_NEUIN</name>
<keyword evidence="2" id="KW-0812">Transmembrane</keyword>
<dbReference type="Proteomes" id="UP001451303">
    <property type="component" value="Unassembled WGS sequence"/>
</dbReference>
<evidence type="ECO:0000313" key="3">
    <source>
        <dbReference type="EMBL" id="KAL0474859.1"/>
    </source>
</evidence>
<organism evidence="3 4">
    <name type="scientific">Neurospora intermedia</name>
    <dbReference type="NCBI Taxonomy" id="5142"/>
    <lineage>
        <taxon>Eukaryota</taxon>
        <taxon>Fungi</taxon>
        <taxon>Dikarya</taxon>
        <taxon>Ascomycota</taxon>
        <taxon>Pezizomycotina</taxon>
        <taxon>Sordariomycetes</taxon>
        <taxon>Sordariomycetidae</taxon>
        <taxon>Sordariales</taxon>
        <taxon>Sordariaceae</taxon>
        <taxon>Neurospora</taxon>
    </lineage>
</organism>
<protein>
    <recommendedName>
        <fullName evidence="5">Secreted protein</fullName>
    </recommendedName>
</protein>
<accession>A0ABR3DQE1</accession>
<feature type="transmembrane region" description="Helical" evidence="2">
    <location>
        <begin position="21"/>
        <end position="39"/>
    </location>
</feature>
<comment type="caution">
    <text evidence="3">The sequence shown here is derived from an EMBL/GenBank/DDBJ whole genome shotgun (WGS) entry which is preliminary data.</text>
</comment>
<evidence type="ECO:0000256" key="2">
    <source>
        <dbReference type="SAM" id="Phobius"/>
    </source>
</evidence>
<feature type="region of interest" description="Disordered" evidence="1">
    <location>
        <begin position="85"/>
        <end position="112"/>
    </location>
</feature>
<dbReference type="EMBL" id="JAVLET010000001">
    <property type="protein sequence ID" value="KAL0474859.1"/>
    <property type="molecule type" value="Genomic_DNA"/>
</dbReference>
<keyword evidence="2" id="KW-1133">Transmembrane helix</keyword>